<keyword evidence="7" id="KW-1185">Reference proteome</keyword>
<dbReference type="SUPFAM" id="SSF46689">
    <property type="entry name" value="Homeodomain-like"/>
    <property type="match status" value="1"/>
</dbReference>
<dbReference type="InterPro" id="IPR009057">
    <property type="entry name" value="Homeodomain-like_sf"/>
</dbReference>
<sequence>MSAPTRSYRSPRRERGAAQTRQDILAAARELFIAQGYAQVTMGHIARAAGVATKTLYASVGTKTELLHALLATDVADSRTTGLLDEVFRSEDLASAVACLAHGIRDNTERFAPSIDLLYSSMASDAKAREVWDYVVTQYRQALREAAEHLVSIGAVAPHLDVNGAADRLWLCLGLSAWRSLVVDCGWSYDAAERLLSRQALNMLEDPVPA</sequence>
<dbReference type="InterPro" id="IPR050109">
    <property type="entry name" value="HTH-type_TetR-like_transc_reg"/>
</dbReference>
<keyword evidence="3" id="KW-0804">Transcription</keyword>
<dbReference type="PRINTS" id="PR00455">
    <property type="entry name" value="HTHTETR"/>
</dbReference>
<feature type="DNA-binding region" description="H-T-H motif" evidence="4">
    <location>
        <begin position="41"/>
        <end position="60"/>
    </location>
</feature>
<evidence type="ECO:0000259" key="5">
    <source>
        <dbReference type="PROSITE" id="PS50977"/>
    </source>
</evidence>
<dbReference type="PROSITE" id="PS50977">
    <property type="entry name" value="HTH_TETR_2"/>
    <property type="match status" value="1"/>
</dbReference>
<gene>
    <name evidence="6" type="ORF">GCM10010478_05090</name>
</gene>
<feature type="domain" description="HTH tetR-type" evidence="5">
    <location>
        <begin position="18"/>
        <end position="78"/>
    </location>
</feature>
<keyword evidence="2 4" id="KW-0238">DNA-binding</keyword>
<evidence type="ECO:0000256" key="3">
    <source>
        <dbReference type="ARBA" id="ARBA00023163"/>
    </source>
</evidence>
<dbReference type="PANTHER" id="PTHR30055">
    <property type="entry name" value="HTH-TYPE TRANSCRIPTIONAL REGULATOR RUTR"/>
    <property type="match status" value="1"/>
</dbReference>
<evidence type="ECO:0000313" key="7">
    <source>
        <dbReference type="Proteomes" id="UP001501423"/>
    </source>
</evidence>
<accession>A0ABN3WDT6</accession>
<evidence type="ECO:0000256" key="1">
    <source>
        <dbReference type="ARBA" id="ARBA00023015"/>
    </source>
</evidence>
<protein>
    <recommendedName>
        <fullName evidence="5">HTH tetR-type domain-containing protein</fullName>
    </recommendedName>
</protein>
<name>A0ABN3WDT6_9ACTN</name>
<proteinExistence type="predicted"/>
<reference evidence="6 7" key="1">
    <citation type="journal article" date="2019" name="Int. J. Syst. Evol. Microbiol.">
        <title>The Global Catalogue of Microorganisms (GCM) 10K type strain sequencing project: providing services to taxonomists for standard genome sequencing and annotation.</title>
        <authorList>
            <consortium name="The Broad Institute Genomics Platform"/>
            <consortium name="The Broad Institute Genome Sequencing Center for Infectious Disease"/>
            <person name="Wu L."/>
            <person name="Ma J."/>
        </authorList>
    </citation>
    <scope>NUCLEOTIDE SEQUENCE [LARGE SCALE GENOMIC DNA]</scope>
    <source>
        <strain evidence="6 7">JCM 9650</strain>
    </source>
</reference>
<dbReference type="Gene3D" id="1.10.357.10">
    <property type="entry name" value="Tetracycline Repressor, domain 2"/>
    <property type="match status" value="1"/>
</dbReference>
<comment type="caution">
    <text evidence="6">The sequence shown here is derived from an EMBL/GenBank/DDBJ whole genome shotgun (WGS) entry which is preliminary data.</text>
</comment>
<evidence type="ECO:0000313" key="6">
    <source>
        <dbReference type="EMBL" id="GAA2909502.1"/>
    </source>
</evidence>
<organism evidence="6 7">
    <name type="scientific">Streptomyces erythrogriseus</name>
    <dbReference type="NCBI Taxonomy" id="284027"/>
    <lineage>
        <taxon>Bacteria</taxon>
        <taxon>Bacillati</taxon>
        <taxon>Actinomycetota</taxon>
        <taxon>Actinomycetes</taxon>
        <taxon>Kitasatosporales</taxon>
        <taxon>Streptomycetaceae</taxon>
        <taxon>Streptomyces</taxon>
        <taxon>Streptomyces griseoincarnatus group</taxon>
    </lineage>
</organism>
<dbReference type="Proteomes" id="UP001501423">
    <property type="component" value="Unassembled WGS sequence"/>
</dbReference>
<dbReference type="RefSeq" id="WP_175446589.1">
    <property type="nucleotide sequence ID" value="NZ_BAAAVA010000003.1"/>
</dbReference>
<evidence type="ECO:0000256" key="2">
    <source>
        <dbReference type="ARBA" id="ARBA00023125"/>
    </source>
</evidence>
<dbReference type="EMBL" id="BAAAVA010000003">
    <property type="protein sequence ID" value="GAA2909502.1"/>
    <property type="molecule type" value="Genomic_DNA"/>
</dbReference>
<evidence type="ECO:0000256" key="4">
    <source>
        <dbReference type="PROSITE-ProRule" id="PRU00335"/>
    </source>
</evidence>
<dbReference type="Pfam" id="PF00440">
    <property type="entry name" value="TetR_N"/>
    <property type="match status" value="1"/>
</dbReference>
<dbReference type="InterPro" id="IPR001647">
    <property type="entry name" value="HTH_TetR"/>
</dbReference>
<dbReference type="PANTHER" id="PTHR30055:SF234">
    <property type="entry name" value="HTH-TYPE TRANSCRIPTIONAL REGULATOR BETI"/>
    <property type="match status" value="1"/>
</dbReference>
<keyword evidence="1" id="KW-0805">Transcription regulation</keyword>